<proteinExistence type="predicted"/>
<organism evidence="6 7">
    <name type="scientific">Emiliania huxleyi (strain CCMP1516)</name>
    <dbReference type="NCBI Taxonomy" id="280463"/>
    <lineage>
        <taxon>Eukaryota</taxon>
        <taxon>Haptista</taxon>
        <taxon>Haptophyta</taxon>
        <taxon>Prymnesiophyceae</taxon>
        <taxon>Isochrysidales</taxon>
        <taxon>Noelaerhabdaceae</taxon>
        <taxon>Emiliania</taxon>
    </lineage>
</organism>
<dbReference type="PANTHER" id="PTHR42807:SF1">
    <property type="entry name" value="GLUTARYL-COA DEHYDROGENASE, MITOCHONDRIAL"/>
    <property type="match status" value="1"/>
</dbReference>
<dbReference type="PaxDb" id="2903-EOD08697"/>
<dbReference type="EnsemblProtists" id="EOD08697">
    <property type="protein sequence ID" value="EOD08697"/>
    <property type="gene ID" value="EMIHUDRAFT_258184"/>
</dbReference>
<name>A0A0D3IBR2_EMIH1</name>
<keyword evidence="2" id="KW-0809">Transit peptide</keyword>
<reference evidence="6" key="2">
    <citation type="submission" date="2024-10" db="UniProtKB">
        <authorList>
            <consortium name="EnsemblProtists"/>
        </authorList>
    </citation>
    <scope>IDENTIFICATION</scope>
</reference>
<dbReference type="AlphaFoldDB" id="A0A0D3IBR2"/>
<dbReference type="KEGG" id="ehx:EMIHUDRAFT_258184"/>
<dbReference type="InterPro" id="IPR013786">
    <property type="entry name" value="AcylCoA_DH/ox_N"/>
</dbReference>
<evidence type="ECO:0000313" key="6">
    <source>
        <dbReference type="EnsemblProtists" id="EOD08697"/>
    </source>
</evidence>
<reference evidence="7" key="1">
    <citation type="journal article" date="2013" name="Nature">
        <title>Pan genome of the phytoplankton Emiliania underpins its global distribution.</title>
        <authorList>
            <person name="Read B.A."/>
            <person name="Kegel J."/>
            <person name="Klute M.J."/>
            <person name="Kuo A."/>
            <person name="Lefebvre S.C."/>
            <person name="Maumus F."/>
            <person name="Mayer C."/>
            <person name="Miller J."/>
            <person name="Monier A."/>
            <person name="Salamov A."/>
            <person name="Young J."/>
            <person name="Aguilar M."/>
            <person name="Claverie J.M."/>
            <person name="Frickenhaus S."/>
            <person name="Gonzalez K."/>
            <person name="Herman E.K."/>
            <person name="Lin Y.C."/>
            <person name="Napier J."/>
            <person name="Ogata H."/>
            <person name="Sarno A.F."/>
            <person name="Shmutz J."/>
            <person name="Schroeder D."/>
            <person name="de Vargas C."/>
            <person name="Verret F."/>
            <person name="von Dassow P."/>
            <person name="Valentin K."/>
            <person name="Van de Peer Y."/>
            <person name="Wheeler G."/>
            <person name="Dacks J.B."/>
            <person name="Delwiche C.F."/>
            <person name="Dyhrman S.T."/>
            <person name="Glockner G."/>
            <person name="John U."/>
            <person name="Richards T."/>
            <person name="Worden A.Z."/>
            <person name="Zhang X."/>
            <person name="Grigoriev I.V."/>
            <person name="Allen A.E."/>
            <person name="Bidle K."/>
            <person name="Borodovsky M."/>
            <person name="Bowler C."/>
            <person name="Brownlee C."/>
            <person name="Cock J.M."/>
            <person name="Elias M."/>
            <person name="Gladyshev V.N."/>
            <person name="Groth M."/>
            <person name="Guda C."/>
            <person name="Hadaegh A."/>
            <person name="Iglesias-Rodriguez M.D."/>
            <person name="Jenkins J."/>
            <person name="Jones B.M."/>
            <person name="Lawson T."/>
            <person name="Leese F."/>
            <person name="Lindquist E."/>
            <person name="Lobanov A."/>
            <person name="Lomsadze A."/>
            <person name="Malik S.B."/>
            <person name="Marsh M.E."/>
            <person name="Mackinder L."/>
            <person name="Mock T."/>
            <person name="Mueller-Roeber B."/>
            <person name="Pagarete A."/>
            <person name="Parker M."/>
            <person name="Probert I."/>
            <person name="Quesneville H."/>
            <person name="Raines C."/>
            <person name="Rensing S.A."/>
            <person name="Riano-Pachon D.M."/>
            <person name="Richier S."/>
            <person name="Rokitta S."/>
            <person name="Shiraiwa Y."/>
            <person name="Soanes D.M."/>
            <person name="van der Giezen M."/>
            <person name="Wahlund T.M."/>
            <person name="Williams B."/>
            <person name="Wilson W."/>
            <person name="Wolfe G."/>
            <person name="Wurch L.L."/>
        </authorList>
    </citation>
    <scope>NUCLEOTIDE SEQUENCE</scope>
</reference>
<dbReference type="GO" id="GO:0033539">
    <property type="term" value="P:fatty acid beta-oxidation using acyl-CoA dehydrogenase"/>
    <property type="evidence" value="ECO:0007669"/>
    <property type="project" value="TreeGrafter"/>
</dbReference>
<dbReference type="InterPro" id="IPR037069">
    <property type="entry name" value="AcylCoA_DH/ox_N_sf"/>
</dbReference>
<keyword evidence="4" id="KW-0496">Mitochondrion</keyword>
<protein>
    <recommendedName>
        <fullName evidence="5">Acyl-CoA dehydrogenase/oxidase N-terminal domain-containing protein</fullName>
    </recommendedName>
</protein>
<keyword evidence="3" id="KW-0560">Oxidoreductase</keyword>
<keyword evidence="7" id="KW-1185">Reference proteome</keyword>
<dbReference type="Gene3D" id="1.10.540.10">
    <property type="entry name" value="Acyl-CoA dehydrogenase/oxidase, N-terminal domain"/>
    <property type="match status" value="1"/>
</dbReference>
<dbReference type="GeneID" id="17254849"/>
<dbReference type="Proteomes" id="UP000013827">
    <property type="component" value="Unassembled WGS sequence"/>
</dbReference>
<evidence type="ECO:0000313" key="7">
    <source>
        <dbReference type="Proteomes" id="UP000013827"/>
    </source>
</evidence>
<dbReference type="GO" id="GO:0004361">
    <property type="term" value="F:glutaryl-CoA dehydrogenase activity"/>
    <property type="evidence" value="ECO:0007669"/>
    <property type="project" value="TreeGrafter"/>
</dbReference>
<evidence type="ECO:0000256" key="2">
    <source>
        <dbReference type="ARBA" id="ARBA00022946"/>
    </source>
</evidence>
<comment type="subcellular location">
    <subcellularLocation>
        <location evidence="1">Mitochondrion</location>
    </subcellularLocation>
</comment>
<accession>A0A0D3IBR2</accession>
<evidence type="ECO:0000256" key="4">
    <source>
        <dbReference type="ARBA" id="ARBA00023128"/>
    </source>
</evidence>
<dbReference type="GO" id="GO:0046949">
    <property type="term" value="P:fatty-acyl-CoA biosynthetic process"/>
    <property type="evidence" value="ECO:0007669"/>
    <property type="project" value="TreeGrafter"/>
</dbReference>
<feature type="domain" description="Acyl-CoA dehydrogenase/oxidase N-terminal" evidence="5">
    <location>
        <begin position="80"/>
        <end position="152"/>
    </location>
</feature>
<dbReference type="eggNOG" id="KOG0138">
    <property type="taxonomic scope" value="Eukaryota"/>
</dbReference>
<dbReference type="GO" id="GO:0000062">
    <property type="term" value="F:fatty-acyl-CoA binding"/>
    <property type="evidence" value="ECO:0007669"/>
    <property type="project" value="TreeGrafter"/>
</dbReference>
<dbReference type="HOGENOM" id="CLU_1690009_0_0_1"/>
<dbReference type="SUPFAM" id="SSF56645">
    <property type="entry name" value="Acyl-CoA dehydrogenase NM domain-like"/>
    <property type="match status" value="1"/>
</dbReference>
<dbReference type="GO" id="GO:0005739">
    <property type="term" value="C:mitochondrion"/>
    <property type="evidence" value="ECO:0007669"/>
    <property type="project" value="UniProtKB-SubCell"/>
</dbReference>
<dbReference type="STRING" id="2903.R1BH74"/>
<evidence type="ECO:0000256" key="1">
    <source>
        <dbReference type="ARBA" id="ARBA00004173"/>
    </source>
</evidence>
<dbReference type="RefSeq" id="XP_005761126.1">
    <property type="nucleotide sequence ID" value="XM_005761069.1"/>
</dbReference>
<evidence type="ECO:0000259" key="5">
    <source>
        <dbReference type="Pfam" id="PF02771"/>
    </source>
</evidence>
<dbReference type="InterPro" id="IPR009100">
    <property type="entry name" value="AcylCoA_DH/oxidase_NM_dom_sf"/>
</dbReference>
<sequence>MIKACSLSRSAPNAARVAARRLSTAAVSDLDHDLPSLPAAAPSLATAKFDWTDPLALSASLTEEASADTPHAHALHLELAVYESARSFAQRELKPGIVEATRQGHFDRGIMRAFGQMGLLGLTSPVEYGGGGAGYVSYGLGARAVEQVDSGYRPRW</sequence>
<evidence type="ECO:0000256" key="3">
    <source>
        <dbReference type="ARBA" id="ARBA00023002"/>
    </source>
</evidence>
<dbReference type="GO" id="GO:0050660">
    <property type="term" value="F:flavin adenine dinucleotide binding"/>
    <property type="evidence" value="ECO:0007669"/>
    <property type="project" value="InterPro"/>
</dbReference>
<dbReference type="PANTHER" id="PTHR42807">
    <property type="entry name" value="GLUTARYL-COA DEHYDROGENASE, MITOCHONDRIAL"/>
    <property type="match status" value="1"/>
</dbReference>
<dbReference type="Pfam" id="PF02771">
    <property type="entry name" value="Acyl-CoA_dh_N"/>
    <property type="match status" value="1"/>
</dbReference>
<dbReference type="InterPro" id="IPR052033">
    <property type="entry name" value="Glutaryl-CoA_DH_mitochondrial"/>
</dbReference>